<keyword evidence="2" id="KW-1185">Reference proteome</keyword>
<dbReference type="EMBL" id="CATQJA010002699">
    <property type="protein sequence ID" value="CAJ0584620.1"/>
    <property type="molecule type" value="Genomic_DNA"/>
</dbReference>
<evidence type="ECO:0000313" key="2">
    <source>
        <dbReference type="Proteomes" id="UP001177023"/>
    </source>
</evidence>
<dbReference type="Proteomes" id="UP001177023">
    <property type="component" value="Unassembled WGS sequence"/>
</dbReference>
<accession>A0AA36DDV3</accession>
<reference evidence="1" key="1">
    <citation type="submission" date="2023-06" db="EMBL/GenBank/DDBJ databases">
        <authorList>
            <person name="Delattre M."/>
        </authorList>
    </citation>
    <scope>NUCLEOTIDE SEQUENCE</scope>
    <source>
        <strain evidence="1">AF72</strain>
    </source>
</reference>
<protein>
    <submittedName>
        <fullName evidence="1">Uncharacterized protein</fullName>
    </submittedName>
</protein>
<gene>
    <name evidence="1" type="ORF">MSPICULIGERA_LOCUS22667</name>
</gene>
<feature type="non-terminal residue" evidence="1">
    <location>
        <position position="87"/>
    </location>
</feature>
<evidence type="ECO:0000313" key="1">
    <source>
        <dbReference type="EMBL" id="CAJ0584620.1"/>
    </source>
</evidence>
<sequence>MAGIGSSKGCQQCTAAMLTKDPASPPNVFAITSDEWDAGAQGTTQGAAGTSSVSDTLTCAGNGQQWLVTHQDGGQSGVSRVECSVEA</sequence>
<name>A0AA36DDV3_9BILA</name>
<comment type="caution">
    <text evidence="1">The sequence shown here is derived from an EMBL/GenBank/DDBJ whole genome shotgun (WGS) entry which is preliminary data.</text>
</comment>
<dbReference type="AlphaFoldDB" id="A0AA36DDV3"/>
<proteinExistence type="predicted"/>
<organism evidence="1 2">
    <name type="scientific">Mesorhabditis spiculigera</name>
    <dbReference type="NCBI Taxonomy" id="96644"/>
    <lineage>
        <taxon>Eukaryota</taxon>
        <taxon>Metazoa</taxon>
        <taxon>Ecdysozoa</taxon>
        <taxon>Nematoda</taxon>
        <taxon>Chromadorea</taxon>
        <taxon>Rhabditida</taxon>
        <taxon>Rhabditina</taxon>
        <taxon>Rhabditomorpha</taxon>
        <taxon>Rhabditoidea</taxon>
        <taxon>Rhabditidae</taxon>
        <taxon>Mesorhabditinae</taxon>
        <taxon>Mesorhabditis</taxon>
    </lineage>
</organism>